<sequence>MIPQCVHFRKKSRVSDSFIQENHYLRLSEPYNSNDLPPLDPSILQPYYSIFNSSNSKNTLSHDYSSPNSAQRSRYSRKLVKKLHSRVESLNLLVKQCVDIQENGKTSRILLKHSKKACDSIIRIKKDIESCQEINHDVISSEKSVKNMKIDAQALRLQLGIDTEKHKGKKKRIWKFVSPALTKKTEKLINIVEKRLESRKSLRK</sequence>
<organism evidence="1 2">
    <name type="scientific">Stentor coeruleus</name>
    <dbReference type="NCBI Taxonomy" id="5963"/>
    <lineage>
        <taxon>Eukaryota</taxon>
        <taxon>Sar</taxon>
        <taxon>Alveolata</taxon>
        <taxon>Ciliophora</taxon>
        <taxon>Postciliodesmatophora</taxon>
        <taxon>Heterotrichea</taxon>
        <taxon>Heterotrichida</taxon>
        <taxon>Stentoridae</taxon>
        <taxon>Stentor</taxon>
    </lineage>
</organism>
<keyword evidence="2" id="KW-1185">Reference proteome</keyword>
<proteinExistence type="predicted"/>
<accession>A0A1R2C130</accession>
<evidence type="ECO:0000313" key="2">
    <source>
        <dbReference type="Proteomes" id="UP000187209"/>
    </source>
</evidence>
<dbReference type="AlphaFoldDB" id="A0A1R2C130"/>
<evidence type="ECO:0000313" key="1">
    <source>
        <dbReference type="EMBL" id="OMJ82706.1"/>
    </source>
</evidence>
<comment type="caution">
    <text evidence="1">The sequence shown here is derived from an EMBL/GenBank/DDBJ whole genome shotgun (WGS) entry which is preliminary data.</text>
</comment>
<dbReference type="Proteomes" id="UP000187209">
    <property type="component" value="Unassembled WGS sequence"/>
</dbReference>
<dbReference type="EMBL" id="MPUH01000330">
    <property type="protein sequence ID" value="OMJ82706.1"/>
    <property type="molecule type" value="Genomic_DNA"/>
</dbReference>
<protein>
    <submittedName>
        <fullName evidence="1">Uncharacterized protein</fullName>
    </submittedName>
</protein>
<reference evidence="1 2" key="1">
    <citation type="submission" date="2016-11" db="EMBL/GenBank/DDBJ databases">
        <title>The macronuclear genome of Stentor coeruleus: a giant cell with tiny introns.</title>
        <authorList>
            <person name="Slabodnick M."/>
            <person name="Ruby J.G."/>
            <person name="Reiff S.B."/>
            <person name="Swart E.C."/>
            <person name="Gosai S."/>
            <person name="Prabakaran S."/>
            <person name="Witkowska E."/>
            <person name="Larue G.E."/>
            <person name="Fisher S."/>
            <person name="Freeman R.M."/>
            <person name="Gunawardena J."/>
            <person name="Chu W."/>
            <person name="Stover N.A."/>
            <person name="Gregory B.D."/>
            <person name="Nowacki M."/>
            <person name="Derisi J."/>
            <person name="Roy S.W."/>
            <person name="Marshall W.F."/>
            <person name="Sood P."/>
        </authorList>
    </citation>
    <scope>NUCLEOTIDE SEQUENCE [LARGE SCALE GENOMIC DNA]</scope>
    <source>
        <strain evidence="1">WM001</strain>
    </source>
</reference>
<gene>
    <name evidence="1" type="ORF">SteCoe_16529</name>
</gene>
<name>A0A1R2C130_9CILI</name>